<dbReference type="Gene3D" id="3.90.25.10">
    <property type="entry name" value="UDP-galactose 4-epimerase, domain 1"/>
    <property type="match status" value="1"/>
</dbReference>
<reference evidence="3" key="1">
    <citation type="submission" date="2015-07" db="EMBL/GenBank/DDBJ databases">
        <title>Draft genome sequence of Streptomyces sp. CMAA 1322, a bacterium isolated from Caatinga biome, from dry forest semiarid of Brazil.</title>
        <authorList>
            <person name="Santos S.N."/>
            <person name="Gacesa R."/>
            <person name="Taketani R.G."/>
            <person name="Long P.F."/>
            <person name="Melo I.S."/>
        </authorList>
    </citation>
    <scope>NUCLEOTIDE SEQUENCE [LARGE SCALE GENOMIC DNA]</scope>
    <source>
        <strain evidence="3">CMAA 1322</strain>
    </source>
</reference>
<dbReference type="AlphaFoldDB" id="A0A0K9XCI3"/>
<protein>
    <submittedName>
        <fullName evidence="2">NmrA family protein</fullName>
    </submittedName>
</protein>
<dbReference type="RefSeq" id="WP_049717515.1">
    <property type="nucleotide sequence ID" value="NZ_LFXA01000012.1"/>
</dbReference>
<sequence length="300" mass="31846">MTILVTGATGTVGRVLVDRLLAAGQRVRALTRNPQAARLPGAVEVMTGSLTRLTGVTAALEGAHAVYYMSGILDPDDAVRQARTFMELAADAGVGRVVDLSGLAVTVRRPGSHEMLRDVEEVIEASGLAWTHIRPGEFAGNKLDMWGPSIRAENTVRSAFPDALGVPVHEADIAEVAAAALLSDGHAGHAYSLSGPERLTQREQAAAIARGLGRPLRFEKVTYGRARAAYIAAGMSWDIAEYLLGYQAEYAEEPPEVRPDVQRVLGRPGRTLARWAADHASDLAEDPARGVRDAAGTVAV</sequence>
<dbReference type="PANTHER" id="PTHR43162">
    <property type="match status" value="1"/>
</dbReference>
<dbReference type="PANTHER" id="PTHR43162:SF1">
    <property type="entry name" value="PRESTALK A DIFFERENTIATION PROTEIN A"/>
    <property type="match status" value="1"/>
</dbReference>
<accession>A0A0K9XCI3</accession>
<evidence type="ECO:0000313" key="3">
    <source>
        <dbReference type="Proteomes" id="UP000037288"/>
    </source>
</evidence>
<dbReference type="InterPro" id="IPR016040">
    <property type="entry name" value="NAD(P)-bd_dom"/>
</dbReference>
<keyword evidence="3" id="KW-1185">Reference proteome</keyword>
<dbReference type="InterPro" id="IPR036291">
    <property type="entry name" value="NAD(P)-bd_dom_sf"/>
</dbReference>
<dbReference type="PATRIC" id="fig|1678637.3.peg.4119"/>
<dbReference type="OrthoDB" id="116343at2"/>
<dbReference type="Proteomes" id="UP000037288">
    <property type="component" value="Unassembled WGS sequence"/>
</dbReference>
<dbReference type="EMBL" id="LFXA01000012">
    <property type="protein sequence ID" value="KNB50913.1"/>
    <property type="molecule type" value="Genomic_DNA"/>
</dbReference>
<dbReference type="SUPFAM" id="SSF51735">
    <property type="entry name" value="NAD(P)-binding Rossmann-fold domains"/>
    <property type="match status" value="1"/>
</dbReference>
<gene>
    <name evidence="2" type="ORF">AC230_19155</name>
</gene>
<dbReference type="InterPro" id="IPR051604">
    <property type="entry name" value="Ergot_Alk_Oxidoreductase"/>
</dbReference>
<feature type="domain" description="NAD(P)-binding" evidence="1">
    <location>
        <begin position="7"/>
        <end position="182"/>
    </location>
</feature>
<name>A0A0K9XCI3_9ACTN</name>
<evidence type="ECO:0000313" key="2">
    <source>
        <dbReference type="EMBL" id="KNB50913.1"/>
    </source>
</evidence>
<dbReference type="Gene3D" id="3.40.50.720">
    <property type="entry name" value="NAD(P)-binding Rossmann-like Domain"/>
    <property type="match status" value="1"/>
</dbReference>
<evidence type="ECO:0000259" key="1">
    <source>
        <dbReference type="Pfam" id="PF13460"/>
    </source>
</evidence>
<comment type="caution">
    <text evidence="2">The sequence shown here is derived from an EMBL/GenBank/DDBJ whole genome shotgun (WGS) entry which is preliminary data.</text>
</comment>
<organism evidence="2 3">
    <name type="scientific">Streptomyces caatingaensis</name>
    <dbReference type="NCBI Taxonomy" id="1678637"/>
    <lineage>
        <taxon>Bacteria</taxon>
        <taxon>Bacillati</taxon>
        <taxon>Actinomycetota</taxon>
        <taxon>Actinomycetes</taxon>
        <taxon>Kitasatosporales</taxon>
        <taxon>Streptomycetaceae</taxon>
        <taxon>Streptomyces</taxon>
    </lineage>
</organism>
<proteinExistence type="predicted"/>
<dbReference type="STRING" id="1678637.AC230_19155"/>
<dbReference type="Pfam" id="PF13460">
    <property type="entry name" value="NAD_binding_10"/>
    <property type="match status" value="1"/>
</dbReference>